<sequence length="156" mass="16750">MIRSEVLAVSASEQAVLRAVPATDTPDCLVSTTGGPSSLVQTPTTMESLESIGHRHQADTYIGHTVTPPSANALVPDIATPQNQEGDSSASTSVHSRRAEDIEIPSVHEEEDIGIDVNDTRLPNNWNLRCELGKVSRDPTRNNRKGQDNSEDPSPS</sequence>
<name>A0A067QF14_ZOONE</name>
<evidence type="ECO:0000313" key="2">
    <source>
        <dbReference type="EMBL" id="KDQ85167.1"/>
    </source>
</evidence>
<evidence type="ECO:0000256" key="1">
    <source>
        <dbReference type="SAM" id="MobiDB-lite"/>
    </source>
</evidence>
<accession>A0A067QF14</accession>
<organism evidence="2 3">
    <name type="scientific">Zootermopsis nevadensis</name>
    <name type="common">Dampwood termite</name>
    <dbReference type="NCBI Taxonomy" id="136037"/>
    <lineage>
        <taxon>Eukaryota</taxon>
        <taxon>Metazoa</taxon>
        <taxon>Ecdysozoa</taxon>
        <taxon>Arthropoda</taxon>
        <taxon>Hexapoda</taxon>
        <taxon>Insecta</taxon>
        <taxon>Pterygota</taxon>
        <taxon>Neoptera</taxon>
        <taxon>Polyneoptera</taxon>
        <taxon>Dictyoptera</taxon>
        <taxon>Blattodea</taxon>
        <taxon>Blattoidea</taxon>
        <taxon>Termitoidae</taxon>
        <taxon>Termopsidae</taxon>
        <taxon>Zootermopsis</taxon>
    </lineage>
</organism>
<evidence type="ECO:0000313" key="3">
    <source>
        <dbReference type="Proteomes" id="UP000027135"/>
    </source>
</evidence>
<protein>
    <submittedName>
        <fullName evidence="2">Uncharacterized protein</fullName>
    </submittedName>
</protein>
<dbReference type="InParanoid" id="A0A067QF14"/>
<feature type="compositionally biased region" description="Basic and acidic residues" evidence="1">
    <location>
        <begin position="131"/>
        <end position="148"/>
    </location>
</feature>
<reference evidence="2 3" key="1">
    <citation type="journal article" date="2014" name="Nat. Commun.">
        <title>Molecular traces of alternative social organization in a termite genome.</title>
        <authorList>
            <person name="Terrapon N."/>
            <person name="Li C."/>
            <person name="Robertson H.M."/>
            <person name="Ji L."/>
            <person name="Meng X."/>
            <person name="Booth W."/>
            <person name="Chen Z."/>
            <person name="Childers C.P."/>
            <person name="Glastad K.M."/>
            <person name="Gokhale K."/>
            <person name="Gowin J."/>
            <person name="Gronenberg W."/>
            <person name="Hermansen R.A."/>
            <person name="Hu H."/>
            <person name="Hunt B.G."/>
            <person name="Huylmans A.K."/>
            <person name="Khalil S.M."/>
            <person name="Mitchell R.D."/>
            <person name="Munoz-Torres M.C."/>
            <person name="Mustard J.A."/>
            <person name="Pan H."/>
            <person name="Reese J.T."/>
            <person name="Scharf M.E."/>
            <person name="Sun F."/>
            <person name="Vogel H."/>
            <person name="Xiao J."/>
            <person name="Yang W."/>
            <person name="Yang Z."/>
            <person name="Yang Z."/>
            <person name="Zhou J."/>
            <person name="Zhu J."/>
            <person name="Brent C.S."/>
            <person name="Elsik C.G."/>
            <person name="Goodisman M.A."/>
            <person name="Liberles D.A."/>
            <person name="Roe R.M."/>
            <person name="Vargo E.L."/>
            <person name="Vilcinskas A."/>
            <person name="Wang J."/>
            <person name="Bornberg-Bauer E."/>
            <person name="Korb J."/>
            <person name="Zhang G."/>
            <person name="Liebig J."/>
        </authorList>
    </citation>
    <scope>NUCLEOTIDE SEQUENCE [LARGE SCALE GENOMIC DNA]</scope>
    <source>
        <tissue evidence="2">Whole organism</tissue>
    </source>
</reference>
<gene>
    <name evidence="2" type="ORF">L798_07342</name>
</gene>
<dbReference type="AlphaFoldDB" id="A0A067QF14"/>
<proteinExistence type="predicted"/>
<keyword evidence="3" id="KW-1185">Reference proteome</keyword>
<dbReference type="EMBL" id="KK853756">
    <property type="protein sequence ID" value="KDQ85167.1"/>
    <property type="molecule type" value="Genomic_DNA"/>
</dbReference>
<feature type="compositionally biased region" description="Polar residues" evidence="1">
    <location>
        <begin position="80"/>
        <end position="94"/>
    </location>
</feature>
<feature type="region of interest" description="Disordered" evidence="1">
    <location>
        <begin position="63"/>
        <end position="156"/>
    </location>
</feature>
<dbReference type="Proteomes" id="UP000027135">
    <property type="component" value="Unassembled WGS sequence"/>
</dbReference>